<keyword evidence="2" id="KW-0548">Nucleotidyltransferase</keyword>
<feature type="non-terminal residue" evidence="8">
    <location>
        <position position="1"/>
    </location>
</feature>
<accession>A0A8S0VAH5</accession>
<dbReference type="GO" id="GO:0004519">
    <property type="term" value="F:endonuclease activity"/>
    <property type="evidence" value="ECO:0007669"/>
    <property type="project" value="UniProtKB-KW"/>
</dbReference>
<keyword evidence="6" id="KW-0695">RNA-directed DNA polymerase</keyword>
<organism evidence="8 9">
    <name type="scientific">Olea europaea subsp. europaea</name>
    <dbReference type="NCBI Taxonomy" id="158383"/>
    <lineage>
        <taxon>Eukaryota</taxon>
        <taxon>Viridiplantae</taxon>
        <taxon>Streptophyta</taxon>
        <taxon>Embryophyta</taxon>
        <taxon>Tracheophyta</taxon>
        <taxon>Spermatophyta</taxon>
        <taxon>Magnoliopsida</taxon>
        <taxon>eudicotyledons</taxon>
        <taxon>Gunneridae</taxon>
        <taxon>Pentapetalae</taxon>
        <taxon>asterids</taxon>
        <taxon>lamiids</taxon>
        <taxon>Lamiales</taxon>
        <taxon>Oleaceae</taxon>
        <taxon>Oleeae</taxon>
        <taxon>Olea</taxon>
    </lineage>
</organism>
<dbReference type="Proteomes" id="UP000594638">
    <property type="component" value="Unassembled WGS sequence"/>
</dbReference>
<reference evidence="8 9" key="1">
    <citation type="submission" date="2019-12" db="EMBL/GenBank/DDBJ databases">
        <authorList>
            <person name="Alioto T."/>
            <person name="Alioto T."/>
            <person name="Gomez Garrido J."/>
        </authorList>
    </citation>
    <scope>NUCLEOTIDE SEQUENCE [LARGE SCALE GENOMIC DNA]</scope>
</reference>
<evidence type="ECO:0000259" key="7">
    <source>
        <dbReference type="Pfam" id="PF17917"/>
    </source>
</evidence>
<dbReference type="GO" id="GO:0016787">
    <property type="term" value="F:hydrolase activity"/>
    <property type="evidence" value="ECO:0007669"/>
    <property type="project" value="UniProtKB-KW"/>
</dbReference>
<dbReference type="PANTHER" id="PTHR34072:SF59">
    <property type="entry name" value="CCHC-TYPE INTEGRASE"/>
    <property type="match status" value="1"/>
</dbReference>
<evidence type="ECO:0000313" key="9">
    <source>
        <dbReference type="Proteomes" id="UP000594638"/>
    </source>
</evidence>
<dbReference type="AlphaFoldDB" id="A0A8S0VAH5"/>
<dbReference type="Gramene" id="OE9A034866T1">
    <property type="protein sequence ID" value="OE9A034866C1"/>
    <property type="gene ID" value="OE9A034866"/>
</dbReference>
<evidence type="ECO:0000256" key="3">
    <source>
        <dbReference type="ARBA" id="ARBA00022722"/>
    </source>
</evidence>
<keyword evidence="3" id="KW-0540">Nuclease</keyword>
<name>A0A8S0VAH5_OLEEU</name>
<evidence type="ECO:0000256" key="2">
    <source>
        <dbReference type="ARBA" id="ARBA00022695"/>
    </source>
</evidence>
<comment type="caution">
    <text evidence="8">The sequence shown here is derived from an EMBL/GenBank/DDBJ whole genome shotgun (WGS) entry which is preliminary data.</text>
</comment>
<protein>
    <submittedName>
        <fullName evidence="8">Retrotransposon, Ty3-gypsy subclass</fullName>
    </submittedName>
</protein>
<dbReference type="PANTHER" id="PTHR34072">
    <property type="entry name" value="ENZYMATIC POLYPROTEIN-RELATED"/>
    <property type="match status" value="1"/>
</dbReference>
<dbReference type="Gene3D" id="3.10.20.370">
    <property type="match status" value="1"/>
</dbReference>
<keyword evidence="4" id="KW-0255">Endonuclease</keyword>
<gene>
    <name evidence="8" type="ORF">OLEA9_A034866</name>
</gene>
<evidence type="ECO:0000256" key="6">
    <source>
        <dbReference type="ARBA" id="ARBA00022918"/>
    </source>
</evidence>
<dbReference type="EMBL" id="CACTIH010009230">
    <property type="protein sequence ID" value="CAA3027975.1"/>
    <property type="molecule type" value="Genomic_DNA"/>
</dbReference>
<dbReference type="Pfam" id="PF17917">
    <property type="entry name" value="RT_RNaseH"/>
    <property type="match status" value="1"/>
</dbReference>
<dbReference type="SUPFAM" id="SSF56672">
    <property type="entry name" value="DNA/RNA polymerases"/>
    <property type="match status" value="1"/>
</dbReference>
<dbReference type="CDD" id="cd09274">
    <property type="entry name" value="RNase_HI_RT_Ty3"/>
    <property type="match status" value="1"/>
</dbReference>
<keyword evidence="9" id="KW-1185">Reference proteome</keyword>
<dbReference type="InterPro" id="IPR043502">
    <property type="entry name" value="DNA/RNA_pol_sf"/>
</dbReference>
<proteinExistence type="predicted"/>
<evidence type="ECO:0000256" key="5">
    <source>
        <dbReference type="ARBA" id="ARBA00022801"/>
    </source>
</evidence>
<dbReference type="InterPro" id="IPR041373">
    <property type="entry name" value="RT_RNaseH"/>
</dbReference>
<evidence type="ECO:0000256" key="4">
    <source>
        <dbReference type="ARBA" id="ARBA00022759"/>
    </source>
</evidence>
<keyword evidence="5" id="KW-0378">Hydrolase</keyword>
<feature type="non-terminal residue" evidence="8">
    <location>
        <position position="260"/>
    </location>
</feature>
<dbReference type="GO" id="GO:0003964">
    <property type="term" value="F:RNA-directed DNA polymerase activity"/>
    <property type="evidence" value="ECO:0007669"/>
    <property type="project" value="UniProtKB-KW"/>
</dbReference>
<keyword evidence="1" id="KW-0808">Transferase</keyword>
<feature type="domain" description="Reverse transcriptase RNase H-like" evidence="7">
    <location>
        <begin position="3"/>
        <end position="77"/>
    </location>
</feature>
<sequence>HGKVVAYASRQLKQYEQNYPTQDLELAAVVHALKIWRHYLYGGKCEIYTDHKSFKYFFTQKELNMRQRRWLELVKDYDCTIHYHPGKANVVADALMQKHLIRDFEKLRLEVITPPTQTTARVRAFMIRPTLRDRIKEAQSKDPFLQKIKAEVGTNKRRGFEMSADNVLTSKGRLCVPKDGSIRMRYWKRLTLPRIQHIQVVKAEHQRPSGLLKPLDIPEWKWEHITMDFVVGLPRIAKGHNAIWVVVDRLTNSANFLPIK</sequence>
<evidence type="ECO:0000313" key="8">
    <source>
        <dbReference type="EMBL" id="CAA3027975.1"/>
    </source>
</evidence>
<dbReference type="OrthoDB" id="1739568at2759"/>
<evidence type="ECO:0000256" key="1">
    <source>
        <dbReference type="ARBA" id="ARBA00022679"/>
    </source>
</evidence>